<evidence type="ECO:0000259" key="1">
    <source>
        <dbReference type="Pfam" id="PF01636"/>
    </source>
</evidence>
<dbReference type="SUPFAM" id="SSF56112">
    <property type="entry name" value="Protein kinase-like (PK-like)"/>
    <property type="match status" value="1"/>
</dbReference>
<dbReference type="InterPro" id="IPR002575">
    <property type="entry name" value="Aminoglycoside_PTrfase"/>
</dbReference>
<organism evidence="2 3">
    <name type="scientific">Massarina eburnea CBS 473.64</name>
    <dbReference type="NCBI Taxonomy" id="1395130"/>
    <lineage>
        <taxon>Eukaryota</taxon>
        <taxon>Fungi</taxon>
        <taxon>Dikarya</taxon>
        <taxon>Ascomycota</taxon>
        <taxon>Pezizomycotina</taxon>
        <taxon>Dothideomycetes</taxon>
        <taxon>Pleosporomycetidae</taxon>
        <taxon>Pleosporales</taxon>
        <taxon>Massarineae</taxon>
        <taxon>Massarinaceae</taxon>
        <taxon>Massarina</taxon>
    </lineage>
</organism>
<dbReference type="InterPro" id="IPR011009">
    <property type="entry name" value="Kinase-like_dom_sf"/>
</dbReference>
<gene>
    <name evidence="2" type="ORF">P280DRAFT_552626</name>
</gene>
<dbReference type="EMBL" id="MU006796">
    <property type="protein sequence ID" value="KAF2636798.1"/>
    <property type="molecule type" value="Genomic_DNA"/>
</dbReference>
<dbReference type="OrthoDB" id="2906425at2759"/>
<sequence>MPREVTKKRDLSHLTQEDIEQHASEGFTMLYDFYGSTVKRYADNIVVKHSDKSSKRPESEAAALQFATQLGLPVPQLHEKDGPTLRMDFVEGETLKSAWPTLSVEEKHNVCGQLREILDTMRKAKWPGTLIGSCGGGPVVDSRMYGIKTGGPFHSEKDLNEFILDIYEKTPRPMRDAFVKHLRTDHRIVFSHGDLYPGNIMVKDGSITGLLDWELAGWYPEYWDYVKFCYLGGSDTDWMDYAKEIFPRTYDEELLFHLALSRFQIG</sequence>
<keyword evidence="2" id="KW-0808">Transferase</keyword>
<dbReference type="PANTHER" id="PTHR21310:SF58">
    <property type="entry name" value="AMINOGLYCOSIDE PHOSPHOTRANSFERASE DOMAIN-CONTAINING PROTEIN"/>
    <property type="match status" value="1"/>
</dbReference>
<dbReference type="InterPro" id="IPR051678">
    <property type="entry name" value="AGP_Transferase"/>
</dbReference>
<keyword evidence="3" id="KW-1185">Reference proteome</keyword>
<name>A0A6A6RRB2_9PLEO</name>
<feature type="domain" description="Aminoglycoside phosphotransferase" evidence="1">
    <location>
        <begin position="45"/>
        <end position="238"/>
    </location>
</feature>
<protein>
    <submittedName>
        <fullName evidence="2">Kinase-like protein</fullName>
    </submittedName>
</protein>
<dbReference type="Proteomes" id="UP000799753">
    <property type="component" value="Unassembled WGS sequence"/>
</dbReference>
<evidence type="ECO:0000313" key="3">
    <source>
        <dbReference type="Proteomes" id="UP000799753"/>
    </source>
</evidence>
<dbReference type="Pfam" id="PF01636">
    <property type="entry name" value="APH"/>
    <property type="match status" value="1"/>
</dbReference>
<dbReference type="AlphaFoldDB" id="A0A6A6RRB2"/>
<accession>A0A6A6RRB2</accession>
<evidence type="ECO:0000313" key="2">
    <source>
        <dbReference type="EMBL" id="KAF2636798.1"/>
    </source>
</evidence>
<dbReference type="GO" id="GO:0016301">
    <property type="term" value="F:kinase activity"/>
    <property type="evidence" value="ECO:0007669"/>
    <property type="project" value="UniProtKB-KW"/>
</dbReference>
<dbReference type="PANTHER" id="PTHR21310">
    <property type="entry name" value="AMINOGLYCOSIDE PHOSPHOTRANSFERASE-RELATED-RELATED"/>
    <property type="match status" value="1"/>
</dbReference>
<reference evidence="2" key="1">
    <citation type="journal article" date="2020" name="Stud. Mycol.">
        <title>101 Dothideomycetes genomes: a test case for predicting lifestyles and emergence of pathogens.</title>
        <authorList>
            <person name="Haridas S."/>
            <person name="Albert R."/>
            <person name="Binder M."/>
            <person name="Bloem J."/>
            <person name="Labutti K."/>
            <person name="Salamov A."/>
            <person name="Andreopoulos B."/>
            <person name="Baker S."/>
            <person name="Barry K."/>
            <person name="Bills G."/>
            <person name="Bluhm B."/>
            <person name="Cannon C."/>
            <person name="Castanera R."/>
            <person name="Culley D."/>
            <person name="Daum C."/>
            <person name="Ezra D."/>
            <person name="Gonzalez J."/>
            <person name="Henrissat B."/>
            <person name="Kuo A."/>
            <person name="Liang C."/>
            <person name="Lipzen A."/>
            <person name="Lutzoni F."/>
            <person name="Magnuson J."/>
            <person name="Mondo S."/>
            <person name="Nolan M."/>
            <person name="Ohm R."/>
            <person name="Pangilinan J."/>
            <person name="Park H.-J."/>
            <person name="Ramirez L."/>
            <person name="Alfaro M."/>
            <person name="Sun H."/>
            <person name="Tritt A."/>
            <person name="Yoshinaga Y."/>
            <person name="Zwiers L.-H."/>
            <person name="Turgeon B."/>
            <person name="Goodwin S."/>
            <person name="Spatafora J."/>
            <person name="Crous P."/>
            <person name="Grigoriev I."/>
        </authorList>
    </citation>
    <scope>NUCLEOTIDE SEQUENCE</scope>
    <source>
        <strain evidence="2">CBS 473.64</strain>
    </source>
</reference>
<keyword evidence="2" id="KW-0418">Kinase</keyword>
<dbReference type="Gene3D" id="3.90.1200.10">
    <property type="match status" value="1"/>
</dbReference>
<proteinExistence type="predicted"/>
<dbReference type="CDD" id="cd05120">
    <property type="entry name" value="APH_ChoK_like"/>
    <property type="match status" value="1"/>
</dbReference>